<evidence type="ECO:0000256" key="6">
    <source>
        <dbReference type="SAM" id="Phobius"/>
    </source>
</evidence>
<feature type="transmembrane region" description="Helical" evidence="6">
    <location>
        <begin position="54"/>
        <end position="77"/>
    </location>
</feature>
<evidence type="ECO:0000256" key="4">
    <source>
        <dbReference type="ARBA" id="ARBA00022989"/>
    </source>
</evidence>
<feature type="transmembrane region" description="Helical" evidence="6">
    <location>
        <begin position="172"/>
        <end position="193"/>
    </location>
</feature>
<reference evidence="8 9" key="1">
    <citation type="submission" date="2020-07" db="EMBL/GenBank/DDBJ databases">
        <title>Sequencing the genomes of 1000 actinobacteria strains.</title>
        <authorList>
            <person name="Klenk H.-P."/>
        </authorList>
    </citation>
    <scope>NUCLEOTIDE SEQUENCE [LARGE SCALE GENOMIC DNA]</scope>
    <source>
        <strain evidence="8 9">DSM 23737</strain>
    </source>
</reference>
<feature type="transmembrane region" description="Helical" evidence="6">
    <location>
        <begin position="205"/>
        <end position="227"/>
    </location>
</feature>
<feature type="transmembrane region" description="Helical" evidence="6">
    <location>
        <begin position="108"/>
        <end position="131"/>
    </location>
</feature>
<keyword evidence="9" id="KW-1185">Reference proteome</keyword>
<dbReference type="InterPro" id="IPR036259">
    <property type="entry name" value="MFS_trans_sf"/>
</dbReference>
<dbReference type="Pfam" id="PF07690">
    <property type="entry name" value="MFS_1"/>
    <property type="match status" value="1"/>
</dbReference>
<dbReference type="InterPro" id="IPR011701">
    <property type="entry name" value="MFS"/>
</dbReference>
<protein>
    <submittedName>
        <fullName evidence="8">Putative MFS family arabinose efflux permease</fullName>
    </submittedName>
</protein>
<dbReference type="InterPro" id="IPR020846">
    <property type="entry name" value="MFS_dom"/>
</dbReference>
<evidence type="ECO:0000259" key="7">
    <source>
        <dbReference type="PROSITE" id="PS50850"/>
    </source>
</evidence>
<dbReference type="Proteomes" id="UP000524237">
    <property type="component" value="Unassembled WGS sequence"/>
</dbReference>
<comment type="caution">
    <text evidence="8">The sequence shown here is derived from an EMBL/GenBank/DDBJ whole genome shotgun (WGS) entry which is preliminary data.</text>
</comment>
<feature type="transmembrane region" description="Helical" evidence="6">
    <location>
        <begin position="84"/>
        <end position="102"/>
    </location>
</feature>
<dbReference type="SUPFAM" id="SSF103473">
    <property type="entry name" value="MFS general substrate transporter"/>
    <property type="match status" value="1"/>
</dbReference>
<dbReference type="PROSITE" id="PS00216">
    <property type="entry name" value="SUGAR_TRANSPORT_1"/>
    <property type="match status" value="1"/>
</dbReference>
<evidence type="ECO:0000256" key="2">
    <source>
        <dbReference type="ARBA" id="ARBA00022448"/>
    </source>
</evidence>
<feature type="transmembrane region" description="Helical" evidence="6">
    <location>
        <begin position="264"/>
        <end position="283"/>
    </location>
</feature>
<name>A0A7W3JRZ5_9MICO</name>
<dbReference type="InterPro" id="IPR005829">
    <property type="entry name" value="Sugar_transporter_CS"/>
</dbReference>
<evidence type="ECO:0000313" key="8">
    <source>
        <dbReference type="EMBL" id="MBA8828057.1"/>
    </source>
</evidence>
<feature type="transmembrane region" description="Helical" evidence="6">
    <location>
        <begin position="408"/>
        <end position="429"/>
    </location>
</feature>
<feature type="transmembrane region" description="Helical" evidence="6">
    <location>
        <begin position="233"/>
        <end position="252"/>
    </location>
</feature>
<feature type="transmembrane region" description="Helical" evidence="6">
    <location>
        <begin position="143"/>
        <end position="166"/>
    </location>
</feature>
<proteinExistence type="predicted"/>
<comment type="subcellular location">
    <subcellularLocation>
        <location evidence="1">Cell membrane</location>
        <topology evidence="1">Multi-pass membrane protein</topology>
    </subcellularLocation>
</comment>
<organism evidence="8 9">
    <name type="scientific">Alpinimonas psychrophila</name>
    <dbReference type="NCBI Taxonomy" id="748908"/>
    <lineage>
        <taxon>Bacteria</taxon>
        <taxon>Bacillati</taxon>
        <taxon>Actinomycetota</taxon>
        <taxon>Actinomycetes</taxon>
        <taxon>Micrococcales</taxon>
        <taxon>Microbacteriaceae</taxon>
        <taxon>Alpinimonas</taxon>
    </lineage>
</organism>
<dbReference type="GO" id="GO:0005886">
    <property type="term" value="C:plasma membrane"/>
    <property type="evidence" value="ECO:0007669"/>
    <property type="project" value="UniProtKB-SubCell"/>
</dbReference>
<evidence type="ECO:0000313" key="9">
    <source>
        <dbReference type="Proteomes" id="UP000524237"/>
    </source>
</evidence>
<dbReference type="PANTHER" id="PTHR42718:SF9">
    <property type="entry name" value="MAJOR FACILITATOR SUPERFAMILY MULTIDRUG TRANSPORTER MFSC"/>
    <property type="match status" value="1"/>
</dbReference>
<feature type="transmembrane region" description="Helical" evidence="6">
    <location>
        <begin position="303"/>
        <end position="329"/>
    </location>
</feature>
<dbReference type="PANTHER" id="PTHR42718">
    <property type="entry name" value="MAJOR FACILITATOR SUPERFAMILY MULTIDRUG TRANSPORTER MFSC"/>
    <property type="match status" value="1"/>
</dbReference>
<keyword evidence="3 6" id="KW-0812">Transmembrane</keyword>
<feature type="transmembrane region" description="Helical" evidence="6">
    <location>
        <begin position="475"/>
        <end position="496"/>
    </location>
</feature>
<dbReference type="Gene3D" id="1.20.1250.20">
    <property type="entry name" value="MFS general substrate transporter like domains"/>
    <property type="match status" value="1"/>
</dbReference>
<dbReference type="AlphaFoldDB" id="A0A7W3JRZ5"/>
<dbReference type="PROSITE" id="PS50850">
    <property type="entry name" value="MFS"/>
    <property type="match status" value="1"/>
</dbReference>
<feature type="transmembrane region" description="Helical" evidence="6">
    <location>
        <begin position="361"/>
        <end position="387"/>
    </location>
</feature>
<evidence type="ECO:0000256" key="1">
    <source>
        <dbReference type="ARBA" id="ARBA00004651"/>
    </source>
</evidence>
<dbReference type="GO" id="GO:0022857">
    <property type="term" value="F:transmembrane transporter activity"/>
    <property type="evidence" value="ECO:0007669"/>
    <property type="project" value="InterPro"/>
</dbReference>
<evidence type="ECO:0000256" key="3">
    <source>
        <dbReference type="ARBA" id="ARBA00022692"/>
    </source>
</evidence>
<gene>
    <name evidence="8" type="ORF">FB555_000128</name>
</gene>
<keyword evidence="2" id="KW-0813">Transport</keyword>
<feature type="transmembrane region" description="Helical" evidence="6">
    <location>
        <begin position="20"/>
        <end position="42"/>
    </location>
</feature>
<keyword evidence="4 6" id="KW-1133">Transmembrane helix</keyword>
<dbReference type="RefSeq" id="WP_182483522.1">
    <property type="nucleotide sequence ID" value="NZ_JACGWU010000001.1"/>
</dbReference>
<keyword evidence="5 6" id="KW-0472">Membrane</keyword>
<sequence length="514" mass="52964">MSVSTPVSSAPEKGFRRSAVILLGLLGAIQVTDPLISSLALVRASDELNFTASVQSLAAGISTLALAATVIPGGLLADRLGRRQVLMVSILVASLGQIITAVGTDPGIYLLGRIIAGVALGVTFGAAYGMLKEVSAPKALGPAMATFNIVNGVIPVVAMIATGILVAVNWRLAYLILPLISVLCFPFIPRILPKVAKLPGGKVDLWGMTFVALGVAGLLFGISAASGGLEKPAFWGSILLGLVSFAAFAIVENKSQAPVFPIKLLTHPAFLGAVIMGVFWNFGSAAMSQMLPNFWQYVTHIPSGLLGVANLPMSFAGIIGSLVAGIFLGKGVASRTLSTIGYGLIVVGFLSYTLVTPAAGYVIFIPGMLLAGAGWMMNATSQGNLFIRLAPAKFFGPVTSSKVTVGQFGYALGLTGTTVLVSTFTLAGVDKASKGAVTGEGNWDAITSYLATGTTTNADLTAIGQSALETIYAQAFQTTSVIVAIVVAIAGVFMYLNLKNKKADVPVDEFLGLT</sequence>
<dbReference type="EMBL" id="JACGWU010000001">
    <property type="protein sequence ID" value="MBA8828057.1"/>
    <property type="molecule type" value="Genomic_DNA"/>
</dbReference>
<feature type="domain" description="Major facilitator superfamily (MFS) profile" evidence="7">
    <location>
        <begin position="19"/>
        <end position="502"/>
    </location>
</feature>
<accession>A0A7W3JRZ5</accession>
<feature type="transmembrane region" description="Helical" evidence="6">
    <location>
        <begin position="336"/>
        <end position="355"/>
    </location>
</feature>
<evidence type="ECO:0000256" key="5">
    <source>
        <dbReference type="ARBA" id="ARBA00023136"/>
    </source>
</evidence>